<organism evidence="1 2">
    <name type="scientific">Herbidospora galbida</name>
    <dbReference type="NCBI Taxonomy" id="2575442"/>
    <lineage>
        <taxon>Bacteria</taxon>
        <taxon>Bacillati</taxon>
        <taxon>Actinomycetota</taxon>
        <taxon>Actinomycetes</taxon>
        <taxon>Streptosporangiales</taxon>
        <taxon>Streptosporangiaceae</taxon>
        <taxon>Herbidospora</taxon>
    </lineage>
</organism>
<protein>
    <submittedName>
        <fullName evidence="1">Uncharacterized protein</fullName>
    </submittedName>
</protein>
<keyword evidence="2" id="KW-1185">Reference proteome</keyword>
<sequence length="246" mass="27221">MITGSTAGSTAGADCLVRVDAVHLPIAEAVTMVRQFSHRDRAVHDEIVDYCLIRAEMLADVEPLTEDDLRAAADEFRDGVPLRDRAETLAWVAEMGMSGGQFEGFITLIARRRRFRRRKEEELAPAYLAHHQDDFDLVRAMWVTSTQPVNGEILRGLGGLLGCPEAAVVVGTRRARALPAPLRHAPRDTLIGPVAFENGYLTGLVLERRPAANDADTLALAGRLAFTEWLAARRERASIEWHWTTS</sequence>
<gene>
    <name evidence="1" type="ORF">FDA94_08635</name>
</gene>
<evidence type="ECO:0000313" key="2">
    <source>
        <dbReference type="Proteomes" id="UP000308705"/>
    </source>
</evidence>
<proteinExistence type="predicted"/>
<name>A0A4U3MLM3_9ACTN</name>
<dbReference type="RefSeq" id="WP_137246516.1">
    <property type="nucleotide sequence ID" value="NZ_SZQA01000006.1"/>
</dbReference>
<dbReference type="Proteomes" id="UP000308705">
    <property type="component" value="Unassembled WGS sequence"/>
</dbReference>
<accession>A0A4U3MLM3</accession>
<dbReference type="OrthoDB" id="3533272at2"/>
<reference evidence="1 2" key="1">
    <citation type="submission" date="2019-04" db="EMBL/GenBank/DDBJ databases">
        <title>Herbidospora sp. NEAU-GS14.nov., a novel actinomycete isolated from soil.</title>
        <authorList>
            <person name="Han L."/>
        </authorList>
    </citation>
    <scope>NUCLEOTIDE SEQUENCE [LARGE SCALE GENOMIC DNA]</scope>
    <source>
        <strain evidence="1 2">NEAU-GS14</strain>
    </source>
</reference>
<dbReference type="EMBL" id="SZQA01000006">
    <property type="protein sequence ID" value="TKK89454.1"/>
    <property type="molecule type" value="Genomic_DNA"/>
</dbReference>
<dbReference type="AlphaFoldDB" id="A0A4U3MLM3"/>
<evidence type="ECO:0000313" key="1">
    <source>
        <dbReference type="EMBL" id="TKK89454.1"/>
    </source>
</evidence>
<comment type="caution">
    <text evidence="1">The sequence shown here is derived from an EMBL/GenBank/DDBJ whole genome shotgun (WGS) entry which is preliminary data.</text>
</comment>